<accession>A0A2J8KN52</accession>
<evidence type="ECO:0000313" key="2">
    <source>
        <dbReference type="EMBL" id="PNI36442.1"/>
    </source>
</evidence>
<feature type="non-terminal residue" evidence="2">
    <location>
        <position position="50"/>
    </location>
</feature>
<comment type="caution">
    <text evidence="2">The sequence shown here is derived from an EMBL/GenBank/DDBJ whole genome shotgun (WGS) entry which is preliminary data.</text>
</comment>
<dbReference type="Proteomes" id="UP000236370">
    <property type="component" value="Unassembled WGS sequence"/>
</dbReference>
<dbReference type="AlphaFoldDB" id="A0A2J8KN52"/>
<sequence length="50" mass="5272">TAPPRESPQYSPRKKITPLARPPPSHQRQSGPDRGAGPSDHGQGPHQGPG</sequence>
<reference evidence="2 3" key="1">
    <citation type="submission" date="2017-12" db="EMBL/GenBank/DDBJ databases">
        <title>High-resolution comparative analysis of great ape genomes.</title>
        <authorList>
            <person name="Pollen A."/>
            <person name="Hastie A."/>
            <person name="Hormozdiari F."/>
            <person name="Dougherty M."/>
            <person name="Liu R."/>
            <person name="Chaisson M."/>
            <person name="Hoppe E."/>
            <person name="Hill C."/>
            <person name="Pang A."/>
            <person name="Hillier L."/>
            <person name="Baker C."/>
            <person name="Armstrong J."/>
            <person name="Shendure J."/>
            <person name="Paten B."/>
            <person name="Wilson R."/>
            <person name="Chao H."/>
            <person name="Schneider V."/>
            <person name="Ventura M."/>
            <person name="Kronenberg Z."/>
            <person name="Murali S."/>
            <person name="Gordon D."/>
            <person name="Cantsilieris S."/>
            <person name="Munson K."/>
            <person name="Nelson B."/>
            <person name="Raja A."/>
            <person name="Underwood J."/>
            <person name="Diekhans M."/>
            <person name="Fiddes I."/>
            <person name="Haussler D."/>
            <person name="Eichler E."/>
        </authorList>
    </citation>
    <scope>NUCLEOTIDE SEQUENCE [LARGE SCALE GENOMIC DNA]</scope>
    <source>
        <strain evidence="2">Yerkes chimp pedigree #C0471</strain>
    </source>
</reference>
<dbReference type="EMBL" id="NBAG03000350">
    <property type="protein sequence ID" value="PNI36442.1"/>
    <property type="molecule type" value="Genomic_DNA"/>
</dbReference>
<protein>
    <submittedName>
        <fullName evidence="2">KCNQ2 isoform 15</fullName>
    </submittedName>
</protein>
<feature type="region of interest" description="Disordered" evidence="1">
    <location>
        <begin position="1"/>
        <end position="50"/>
    </location>
</feature>
<name>A0A2J8KN52_PANTR</name>
<proteinExistence type="predicted"/>
<organism evidence="2 3">
    <name type="scientific">Pan troglodytes</name>
    <name type="common">Chimpanzee</name>
    <dbReference type="NCBI Taxonomy" id="9598"/>
    <lineage>
        <taxon>Eukaryota</taxon>
        <taxon>Metazoa</taxon>
        <taxon>Chordata</taxon>
        <taxon>Craniata</taxon>
        <taxon>Vertebrata</taxon>
        <taxon>Euteleostomi</taxon>
        <taxon>Mammalia</taxon>
        <taxon>Eutheria</taxon>
        <taxon>Euarchontoglires</taxon>
        <taxon>Primates</taxon>
        <taxon>Haplorrhini</taxon>
        <taxon>Catarrhini</taxon>
        <taxon>Hominidae</taxon>
        <taxon>Pan</taxon>
    </lineage>
</organism>
<feature type="non-terminal residue" evidence="2">
    <location>
        <position position="1"/>
    </location>
</feature>
<evidence type="ECO:0000313" key="3">
    <source>
        <dbReference type="Proteomes" id="UP000236370"/>
    </source>
</evidence>
<gene>
    <name evidence="2" type="ORF">CK820_G0037280</name>
</gene>
<evidence type="ECO:0000256" key="1">
    <source>
        <dbReference type="SAM" id="MobiDB-lite"/>
    </source>
</evidence>